<dbReference type="EMBL" id="SNRY01007978">
    <property type="protein sequence ID" value="KAA6309372.1"/>
    <property type="molecule type" value="Genomic_DNA"/>
</dbReference>
<dbReference type="SUPFAM" id="SSF52266">
    <property type="entry name" value="SGNH hydrolase"/>
    <property type="match status" value="1"/>
</dbReference>
<dbReference type="AlphaFoldDB" id="A0A5J4PJ92"/>
<dbReference type="Gene3D" id="3.40.50.1110">
    <property type="entry name" value="SGNH hydrolase"/>
    <property type="match status" value="1"/>
</dbReference>
<evidence type="ECO:0000259" key="1">
    <source>
        <dbReference type="Pfam" id="PF13472"/>
    </source>
</evidence>
<dbReference type="PANTHER" id="PTHR30383:SF5">
    <property type="entry name" value="SGNH HYDROLASE-TYPE ESTERASE DOMAIN-CONTAINING PROTEIN"/>
    <property type="match status" value="1"/>
</dbReference>
<feature type="domain" description="SGNH hydrolase-type esterase" evidence="1">
    <location>
        <begin position="3"/>
        <end position="159"/>
    </location>
</feature>
<evidence type="ECO:0000313" key="2">
    <source>
        <dbReference type="EMBL" id="KAA6309372.1"/>
    </source>
</evidence>
<dbReference type="PANTHER" id="PTHR30383">
    <property type="entry name" value="THIOESTERASE 1/PROTEASE 1/LYSOPHOSPHOLIPASE L1"/>
    <property type="match status" value="1"/>
</dbReference>
<gene>
    <name evidence="2" type="ORF">EZS27_039119</name>
</gene>
<name>A0A5J4PJ92_9ZZZZ</name>
<dbReference type="InterPro" id="IPR036514">
    <property type="entry name" value="SGNH_hydro_sf"/>
</dbReference>
<dbReference type="InterPro" id="IPR013830">
    <property type="entry name" value="SGNH_hydro"/>
</dbReference>
<dbReference type="InterPro" id="IPR051532">
    <property type="entry name" value="Ester_Hydrolysis_Enzymes"/>
</dbReference>
<proteinExistence type="predicted"/>
<comment type="caution">
    <text evidence="2">The sequence shown here is derived from an EMBL/GenBank/DDBJ whole genome shotgun (WGS) entry which is preliminary data.</text>
</comment>
<accession>A0A5J4PJ92</accession>
<reference evidence="2" key="1">
    <citation type="submission" date="2019-03" db="EMBL/GenBank/DDBJ databases">
        <title>Single cell metagenomics reveals metabolic interactions within the superorganism composed of flagellate Streblomastix strix and complex community of Bacteroidetes bacteria on its surface.</title>
        <authorList>
            <person name="Treitli S.C."/>
            <person name="Kolisko M."/>
            <person name="Husnik F."/>
            <person name="Keeling P."/>
            <person name="Hampl V."/>
        </authorList>
    </citation>
    <scope>NUCLEOTIDE SEQUENCE</scope>
    <source>
        <strain evidence="2">STM</strain>
    </source>
</reference>
<sequence length="173" mass="19210">TDGWPRQRQDFFKSNNYIGRGIGGETSPQLLSRFRQDVINLQPVAVVINIGTNDIAENTGAYDMEFTLGNIKSMAELAKANGIKAILSSVLPVGEYPWRKEITNVPDKISALNDGIKAYADANGFAYIDYYAVMHDADRAMIKEYGYDGVHPNAKGYQVMEEVAKKVIDEVIK</sequence>
<dbReference type="Pfam" id="PF13472">
    <property type="entry name" value="Lipase_GDSL_2"/>
    <property type="match status" value="1"/>
</dbReference>
<dbReference type="GO" id="GO:0004622">
    <property type="term" value="F:phosphatidylcholine lysophospholipase activity"/>
    <property type="evidence" value="ECO:0007669"/>
    <property type="project" value="TreeGrafter"/>
</dbReference>
<organism evidence="2">
    <name type="scientific">termite gut metagenome</name>
    <dbReference type="NCBI Taxonomy" id="433724"/>
    <lineage>
        <taxon>unclassified sequences</taxon>
        <taxon>metagenomes</taxon>
        <taxon>organismal metagenomes</taxon>
    </lineage>
</organism>
<protein>
    <recommendedName>
        <fullName evidence="1">SGNH hydrolase-type esterase domain-containing protein</fullName>
    </recommendedName>
</protein>
<feature type="non-terminal residue" evidence="2">
    <location>
        <position position="1"/>
    </location>
</feature>